<organism evidence="1 2">
    <name type="scientific">Maylandia zebra</name>
    <name type="common">zebra mbuna</name>
    <dbReference type="NCBI Taxonomy" id="106582"/>
    <lineage>
        <taxon>Eukaryota</taxon>
        <taxon>Metazoa</taxon>
        <taxon>Chordata</taxon>
        <taxon>Craniata</taxon>
        <taxon>Vertebrata</taxon>
        <taxon>Euteleostomi</taxon>
        <taxon>Actinopterygii</taxon>
        <taxon>Neopterygii</taxon>
        <taxon>Teleostei</taxon>
        <taxon>Neoteleostei</taxon>
        <taxon>Acanthomorphata</taxon>
        <taxon>Ovalentaria</taxon>
        <taxon>Cichlomorphae</taxon>
        <taxon>Cichliformes</taxon>
        <taxon>Cichlidae</taxon>
        <taxon>African cichlids</taxon>
        <taxon>Pseudocrenilabrinae</taxon>
        <taxon>Haplochromini</taxon>
        <taxon>Maylandia</taxon>
        <taxon>Maylandia zebra complex</taxon>
    </lineage>
</organism>
<sequence>MENIDQATSQLQSRLPSLSFSSFPRITAKQEDPLSTSSSDHILPEWCTVLFKDDSRF</sequence>
<dbReference type="Ensembl" id="ENSMZET00005013172.1">
    <property type="protein sequence ID" value="ENSMZEP00005012728.1"/>
    <property type="gene ID" value="ENSMZEG00005009556.1"/>
</dbReference>
<dbReference type="Proteomes" id="UP000265160">
    <property type="component" value="LG16"/>
</dbReference>
<evidence type="ECO:0000313" key="2">
    <source>
        <dbReference type="Proteomes" id="UP000265160"/>
    </source>
</evidence>
<accession>A0A3P9BRZ1</accession>
<reference evidence="1 2" key="1">
    <citation type="journal article" date="2014" name="Nature">
        <title>The genomic substrate for adaptive radiation in African cichlid fish.</title>
        <authorList>
            <person name="Brawand D."/>
            <person name="Wagner C.E."/>
            <person name="Li Y.I."/>
            <person name="Malinsky M."/>
            <person name="Keller I."/>
            <person name="Fan S."/>
            <person name="Simakov O."/>
            <person name="Ng A.Y."/>
            <person name="Lim Z.W."/>
            <person name="Bezault E."/>
            <person name="Turner-Maier J."/>
            <person name="Johnson J."/>
            <person name="Alcazar R."/>
            <person name="Noh H.J."/>
            <person name="Russell P."/>
            <person name="Aken B."/>
            <person name="Alfoldi J."/>
            <person name="Amemiya C."/>
            <person name="Azzouzi N."/>
            <person name="Baroiller J.F."/>
            <person name="Barloy-Hubler F."/>
            <person name="Berlin A."/>
            <person name="Bloomquist R."/>
            <person name="Carleton K.L."/>
            <person name="Conte M.A."/>
            <person name="D'Cotta H."/>
            <person name="Eshel O."/>
            <person name="Gaffney L."/>
            <person name="Galibert F."/>
            <person name="Gante H.F."/>
            <person name="Gnerre S."/>
            <person name="Greuter L."/>
            <person name="Guyon R."/>
            <person name="Haddad N.S."/>
            <person name="Haerty W."/>
            <person name="Harris R.M."/>
            <person name="Hofmann H.A."/>
            <person name="Hourlier T."/>
            <person name="Hulata G."/>
            <person name="Jaffe D.B."/>
            <person name="Lara M."/>
            <person name="Lee A.P."/>
            <person name="MacCallum I."/>
            <person name="Mwaiko S."/>
            <person name="Nikaido M."/>
            <person name="Nishihara H."/>
            <person name="Ozouf-Costaz C."/>
            <person name="Penman D.J."/>
            <person name="Przybylski D."/>
            <person name="Rakotomanga M."/>
            <person name="Renn S.C.P."/>
            <person name="Ribeiro F.J."/>
            <person name="Ron M."/>
            <person name="Salzburger W."/>
            <person name="Sanchez-Pulido L."/>
            <person name="Santos M.E."/>
            <person name="Searle S."/>
            <person name="Sharpe T."/>
            <person name="Swofford R."/>
            <person name="Tan F.J."/>
            <person name="Williams L."/>
            <person name="Young S."/>
            <person name="Yin S."/>
            <person name="Okada N."/>
            <person name="Kocher T.D."/>
            <person name="Miska E.A."/>
            <person name="Lander E.S."/>
            <person name="Venkatesh B."/>
            <person name="Fernald R.D."/>
            <person name="Meyer A."/>
            <person name="Ponting C.P."/>
            <person name="Streelman J.T."/>
            <person name="Lindblad-Toh K."/>
            <person name="Seehausen O."/>
            <person name="Di Palma F."/>
        </authorList>
    </citation>
    <scope>NUCLEOTIDE SEQUENCE</scope>
</reference>
<evidence type="ECO:0000313" key="1">
    <source>
        <dbReference type="Ensembl" id="ENSMZEP00005012728.1"/>
    </source>
</evidence>
<proteinExistence type="predicted"/>
<reference evidence="1" key="2">
    <citation type="submission" date="2025-08" db="UniProtKB">
        <authorList>
            <consortium name="Ensembl"/>
        </authorList>
    </citation>
    <scope>IDENTIFICATION</scope>
</reference>
<keyword evidence="2" id="KW-1185">Reference proteome</keyword>
<dbReference type="AlphaFoldDB" id="A0A3P9BRZ1"/>
<reference evidence="1" key="3">
    <citation type="submission" date="2025-09" db="UniProtKB">
        <authorList>
            <consortium name="Ensembl"/>
        </authorList>
    </citation>
    <scope>IDENTIFICATION</scope>
</reference>
<dbReference type="GeneTree" id="ENSGT00940000178436"/>
<protein>
    <submittedName>
        <fullName evidence="1">Uncharacterized protein</fullName>
    </submittedName>
</protein>
<name>A0A3P9BRZ1_9CICH</name>